<feature type="non-terminal residue" evidence="2">
    <location>
        <position position="24"/>
    </location>
</feature>
<gene>
    <name evidence="2" type="ORF">METZ01_LOCUS469777</name>
</gene>
<reference evidence="2" key="1">
    <citation type="submission" date="2018-05" db="EMBL/GenBank/DDBJ databases">
        <authorList>
            <person name="Lanie J.A."/>
            <person name="Ng W.-L."/>
            <person name="Kazmierczak K.M."/>
            <person name="Andrzejewski T.M."/>
            <person name="Davidsen T.M."/>
            <person name="Wayne K.J."/>
            <person name="Tettelin H."/>
            <person name="Glass J.I."/>
            <person name="Rusch D."/>
            <person name="Podicherti R."/>
            <person name="Tsui H.-C.T."/>
            <person name="Winkler M.E."/>
        </authorList>
    </citation>
    <scope>NUCLEOTIDE SEQUENCE</scope>
</reference>
<evidence type="ECO:0000313" key="2">
    <source>
        <dbReference type="EMBL" id="SVE16923.1"/>
    </source>
</evidence>
<dbReference type="EMBL" id="UINC01198802">
    <property type="protein sequence ID" value="SVE16923.1"/>
    <property type="molecule type" value="Genomic_DNA"/>
</dbReference>
<feature type="region of interest" description="Disordered" evidence="1">
    <location>
        <begin position="1"/>
        <end position="24"/>
    </location>
</feature>
<sequence length="24" mass="2710">MQLPVAKLKGPRPKRPIRKKALLA</sequence>
<proteinExistence type="predicted"/>
<feature type="compositionally biased region" description="Basic residues" evidence="1">
    <location>
        <begin position="9"/>
        <end position="24"/>
    </location>
</feature>
<protein>
    <submittedName>
        <fullName evidence="2">Uncharacterized protein</fullName>
    </submittedName>
</protein>
<name>A0A383BAQ7_9ZZZZ</name>
<dbReference type="AlphaFoldDB" id="A0A383BAQ7"/>
<accession>A0A383BAQ7</accession>
<evidence type="ECO:0000256" key="1">
    <source>
        <dbReference type="SAM" id="MobiDB-lite"/>
    </source>
</evidence>
<organism evidence="2">
    <name type="scientific">marine metagenome</name>
    <dbReference type="NCBI Taxonomy" id="408172"/>
    <lineage>
        <taxon>unclassified sequences</taxon>
        <taxon>metagenomes</taxon>
        <taxon>ecological metagenomes</taxon>
    </lineage>
</organism>